<name>A0A1H2I096_9PSED</name>
<feature type="region of interest" description="Disordered" evidence="1">
    <location>
        <begin position="153"/>
        <end position="178"/>
    </location>
</feature>
<evidence type="ECO:0000256" key="2">
    <source>
        <dbReference type="SAM" id="SignalP"/>
    </source>
</evidence>
<gene>
    <name evidence="3" type="ORF">SAMN05216296_3399</name>
</gene>
<organism evidence="3 4">
    <name type="scientific">Pseudomonas pohangensis</name>
    <dbReference type="NCBI Taxonomy" id="364197"/>
    <lineage>
        <taxon>Bacteria</taxon>
        <taxon>Pseudomonadati</taxon>
        <taxon>Pseudomonadota</taxon>
        <taxon>Gammaproteobacteria</taxon>
        <taxon>Pseudomonadales</taxon>
        <taxon>Pseudomonadaceae</taxon>
        <taxon>Pseudomonas</taxon>
    </lineage>
</organism>
<feature type="chain" id="PRO_5009276203" description="TolA-binding protein" evidence="2">
    <location>
        <begin position="26"/>
        <end position="274"/>
    </location>
</feature>
<dbReference type="EMBL" id="LT629785">
    <property type="protein sequence ID" value="SDU37562.1"/>
    <property type="molecule type" value="Genomic_DNA"/>
</dbReference>
<dbReference type="STRING" id="364197.SAMN05216296_3399"/>
<keyword evidence="4" id="KW-1185">Reference proteome</keyword>
<evidence type="ECO:0000313" key="4">
    <source>
        <dbReference type="Proteomes" id="UP000243232"/>
    </source>
</evidence>
<feature type="compositionally biased region" description="Basic and acidic residues" evidence="1">
    <location>
        <begin position="159"/>
        <end position="175"/>
    </location>
</feature>
<evidence type="ECO:0008006" key="5">
    <source>
        <dbReference type="Google" id="ProtNLM"/>
    </source>
</evidence>
<dbReference type="RefSeq" id="WP_090198124.1">
    <property type="nucleotide sequence ID" value="NZ_LT629785.1"/>
</dbReference>
<dbReference type="OrthoDB" id="7042084at2"/>
<evidence type="ECO:0000256" key="1">
    <source>
        <dbReference type="SAM" id="MobiDB-lite"/>
    </source>
</evidence>
<proteinExistence type="predicted"/>
<accession>A0A1H2I096</accession>
<protein>
    <recommendedName>
        <fullName evidence="5">TolA-binding protein</fullName>
    </recommendedName>
</protein>
<keyword evidence="2" id="KW-0732">Signal</keyword>
<reference evidence="4" key="1">
    <citation type="submission" date="2016-10" db="EMBL/GenBank/DDBJ databases">
        <authorList>
            <person name="Varghese N."/>
            <person name="Submissions S."/>
        </authorList>
    </citation>
    <scope>NUCLEOTIDE SEQUENCE [LARGE SCALE GENOMIC DNA]</scope>
    <source>
        <strain evidence="4">DSM 17875</strain>
    </source>
</reference>
<dbReference type="Proteomes" id="UP000243232">
    <property type="component" value="Chromosome I"/>
</dbReference>
<feature type="signal peptide" evidence="2">
    <location>
        <begin position="1"/>
        <end position="25"/>
    </location>
</feature>
<evidence type="ECO:0000313" key="3">
    <source>
        <dbReference type="EMBL" id="SDU37562.1"/>
    </source>
</evidence>
<dbReference type="AlphaFoldDB" id="A0A1H2I096"/>
<sequence length="274" mass="28989">MNSSILRTTPAIAALLLSLSFGASAEEQVDPTVLALRNLESSVAGNQLDQAESQLRALQQSIPGDTRLEQSQRVISAAYVRQGESALQAGNLAAAEQALSKAQRIMPAGNKQAGALAAAIQTTKEKQQAAAQAQAAQQAAKAKAQAEAEAAAARQQKQLAERKAAEAKKAAEAAKPKAPVAKLIDPNKASSTIAMPMLDTQDMDSLRNLLEQVAEEVVAFNCQVQLDVRQSKDYPRVAAILSARVKKIDPGFDLQIEPVINPANDPQLVLSPRS</sequence>